<protein>
    <recommendedName>
        <fullName evidence="4">Tyr recombinase domain-containing protein</fullName>
    </recommendedName>
</protein>
<dbReference type="GO" id="GO:0015074">
    <property type="term" value="P:DNA integration"/>
    <property type="evidence" value="ECO:0007669"/>
    <property type="project" value="InterPro"/>
</dbReference>
<dbReference type="InterPro" id="IPR002104">
    <property type="entry name" value="Integrase_catalytic"/>
</dbReference>
<dbReference type="AlphaFoldDB" id="X0Q762"/>
<dbReference type="GO" id="GO:0006310">
    <property type="term" value="P:DNA recombination"/>
    <property type="evidence" value="ECO:0007669"/>
    <property type="project" value="UniProtKB-KW"/>
</dbReference>
<sequence length="435" mass="47621">MADAIRETLLRYVTVRAAVLRPKSVESLINDLLPFADYLTTHHTDLTCLRGLDRSHIEGFLAWNRTRSWRGQRAAAGAGRTISMAVIQSTVLSLRNLLDDLAEWGWEQAPSRRLVFAADVPKLDQPLPRALPPDVDGAVMNAVAGLEDPFASIGLTVLRGAGLRVGELLDLELGSVIDYGPADTWLKVPLGKLATERMVPLSATTIAALDEWSSQRGVCRPLPHPRTGALTDFLFVAHGRRLGQTRLRNGLLAAVESCGLRGTGGAPLVVTPHQLRHTWATELANAGMSLQAWMALLGHVTPQMTLRYATLASPTLRDAYDQAMGKVRRRFTLTPVGKPIVPETVSWLGSEMLKTRVAHGYCSRHEAAGACPHANICETCDNFVTGPEFRGALEAQRTDIQALEADARDRGWPDEAARHHRVADALTDHLHRLDR</sequence>
<dbReference type="InterPro" id="IPR050090">
    <property type="entry name" value="Tyrosine_recombinase_XerCD"/>
</dbReference>
<keyword evidence="2" id="KW-0238">DNA-binding</keyword>
<keyword evidence="6" id="KW-1185">Reference proteome</keyword>
<evidence type="ECO:0000313" key="5">
    <source>
        <dbReference type="EMBL" id="GAF46561.1"/>
    </source>
</evidence>
<evidence type="ECO:0000313" key="6">
    <source>
        <dbReference type="Proteomes" id="UP000019491"/>
    </source>
</evidence>
<dbReference type="EMBL" id="BAWF01000031">
    <property type="protein sequence ID" value="GAF46561.1"/>
    <property type="molecule type" value="Genomic_DNA"/>
</dbReference>
<dbReference type="GO" id="GO:0003677">
    <property type="term" value="F:DNA binding"/>
    <property type="evidence" value="ECO:0007669"/>
    <property type="project" value="UniProtKB-KW"/>
</dbReference>
<dbReference type="InterPro" id="IPR011010">
    <property type="entry name" value="DNA_brk_join_enz"/>
</dbReference>
<evidence type="ECO:0000256" key="2">
    <source>
        <dbReference type="ARBA" id="ARBA00023125"/>
    </source>
</evidence>
<dbReference type="Gene3D" id="1.10.443.10">
    <property type="entry name" value="Intergrase catalytic core"/>
    <property type="match status" value="1"/>
</dbReference>
<dbReference type="Proteomes" id="UP000019491">
    <property type="component" value="Unassembled WGS sequence"/>
</dbReference>
<dbReference type="PANTHER" id="PTHR30349">
    <property type="entry name" value="PHAGE INTEGRASE-RELATED"/>
    <property type="match status" value="1"/>
</dbReference>
<dbReference type="CDD" id="cd00397">
    <property type="entry name" value="DNA_BRE_C"/>
    <property type="match status" value="1"/>
</dbReference>
<name>X0Q762_RHOWR</name>
<organism evidence="5 6">
    <name type="scientific">Rhodococcus wratislaviensis NBRC 100605</name>
    <dbReference type="NCBI Taxonomy" id="1219028"/>
    <lineage>
        <taxon>Bacteria</taxon>
        <taxon>Bacillati</taxon>
        <taxon>Actinomycetota</taxon>
        <taxon>Actinomycetes</taxon>
        <taxon>Mycobacteriales</taxon>
        <taxon>Nocardiaceae</taxon>
        <taxon>Rhodococcus</taxon>
    </lineage>
</organism>
<proteinExistence type="inferred from homology"/>
<dbReference type="InterPro" id="IPR013762">
    <property type="entry name" value="Integrase-like_cat_sf"/>
</dbReference>
<evidence type="ECO:0000256" key="1">
    <source>
        <dbReference type="ARBA" id="ARBA00008857"/>
    </source>
</evidence>
<dbReference type="SUPFAM" id="SSF56349">
    <property type="entry name" value="DNA breaking-rejoining enzymes"/>
    <property type="match status" value="1"/>
</dbReference>
<dbReference type="PROSITE" id="PS51898">
    <property type="entry name" value="TYR_RECOMBINASE"/>
    <property type="match status" value="1"/>
</dbReference>
<evidence type="ECO:0000259" key="4">
    <source>
        <dbReference type="PROSITE" id="PS51898"/>
    </source>
</evidence>
<feature type="domain" description="Tyr recombinase" evidence="4">
    <location>
        <begin position="126"/>
        <end position="321"/>
    </location>
</feature>
<accession>X0Q762</accession>
<gene>
    <name evidence="5" type="ORF">RW1_031_01460</name>
</gene>
<dbReference type="Pfam" id="PF00589">
    <property type="entry name" value="Phage_integrase"/>
    <property type="match status" value="1"/>
</dbReference>
<reference evidence="5 6" key="1">
    <citation type="submission" date="2014-02" db="EMBL/GenBank/DDBJ databases">
        <title>Whole genome shotgun sequence of Rhodococcus wratislaviensis NBRC 100605.</title>
        <authorList>
            <person name="Hosoyama A."/>
            <person name="Tsuchikane K."/>
            <person name="Yoshida I."/>
            <person name="Ohji S."/>
            <person name="Ichikawa N."/>
            <person name="Yamazoe A."/>
            <person name="Fujita N."/>
        </authorList>
    </citation>
    <scope>NUCLEOTIDE SEQUENCE [LARGE SCALE GENOMIC DNA]</scope>
    <source>
        <strain evidence="5 6">NBRC 100605</strain>
    </source>
</reference>
<keyword evidence="3" id="KW-0233">DNA recombination</keyword>
<comment type="similarity">
    <text evidence="1">Belongs to the 'phage' integrase family.</text>
</comment>
<dbReference type="PANTHER" id="PTHR30349:SF41">
    <property type="entry name" value="INTEGRASE_RECOMBINASE PROTEIN MJ0367-RELATED"/>
    <property type="match status" value="1"/>
</dbReference>
<comment type="caution">
    <text evidence="5">The sequence shown here is derived from an EMBL/GenBank/DDBJ whole genome shotgun (WGS) entry which is preliminary data.</text>
</comment>
<evidence type="ECO:0000256" key="3">
    <source>
        <dbReference type="ARBA" id="ARBA00023172"/>
    </source>
</evidence>